<proteinExistence type="predicted"/>
<dbReference type="PROSITE" id="PS51704">
    <property type="entry name" value="GP_PDE"/>
    <property type="match status" value="1"/>
</dbReference>
<dbReference type="InterPro" id="IPR035986">
    <property type="entry name" value="PKD_dom_sf"/>
</dbReference>
<dbReference type="SUPFAM" id="SSF51695">
    <property type="entry name" value="PLC-like phosphodiesterases"/>
    <property type="match status" value="1"/>
</dbReference>
<dbReference type="Pfam" id="PF03009">
    <property type="entry name" value="GDPD"/>
    <property type="match status" value="1"/>
</dbReference>
<dbReference type="InterPro" id="IPR000601">
    <property type="entry name" value="PKD_dom"/>
</dbReference>
<dbReference type="SUPFAM" id="SSF49299">
    <property type="entry name" value="PKD domain"/>
    <property type="match status" value="1"/>
</dbReference>
<evidence type="ECO:0000259" key="2">
    <source>
        <dbReference type="PROSITE" id="PS51704"/>
    </source>
</evidence>
<dbReference type="EMBL" id="JAUOEL010000001">
    <property type="protein sequence ID" value="MDO5973509.1"/>
    <property type="molecule type" value="Genomic_DNA"/>
</dbReference>
<dbReference type="PROSITE" id="PS50093">
    <property type="entry name" value="PKD"/>
    <property type="match status" value="1"/>
</dbReference>
<dbReference type="PROSITE" id="PS51257">
    <property type="entry name" value="PROKAR_LIPOPROTEIN"/>
    <property type="match status" value="1"/>
</dbReference>
<dbReference type="InterPro" id="IPR030395">
    <property type="entry name" value="GP_PDE_dom"/>
</dbReference>
<organism evidence="3 4">
    <name type="scientific">Flavivirga jejuensis</name>
    <dbReference type="NCBI Taxonomy" id="870487"/>
    <lineage>
        <taxon>Bacteria</taxon>
        <taxon>Pseudomonadati</taxon>
        <taxon>Bacteroidota</taxon>
        <taxon>Flavobacteriia</taxon>
        <taxon>Flavobacteriales</taxon>
        <taxon>Flavobacteriaceae</taxon>
        <taxon>Flavivirga</taxon>
    </lineage>
</organism>
<accession>A0ABT8WKJ1</accession>
<feature type="domain" description="GP-PDE" evidence="2">
    <location>
        <begin position="141"/>
        <end position="379"/>
    </location>
</feature>
<dbReference type="Proteomes" id="UP001176806">
    <property type="component" value="Unassembled WGS sequence"/>
</dbReference>
<comment type="caution">
    <text evidence="3">The sequence shown here is derived from an EMBL/GenBank/DDBJ whole genome shotgun (WGS) entry which is preliminary data.</text>
</comment>
<evidence type="ECO:0000259" key="1">
    <source>
        <dbReference type="PROSITE" id="PS50093"/>
    </source>
</evidence>
<feature type="domain" description="PKD" evidence="1">
    <location>
        <begin position="57"/>
        <end position="104"/>
    </location>
</feature>
<dbReference type="PANTHER" id="PTHR46320:SF1">
    <property type="entry name" value="GLYCEROPHOSPHODIESTER PHOSPHODIESTERASE 1"/>
    <property type="match status" value="1"/>
</dbReference>
<dbReference type="InterPro" id="IPR013783">
    <property type="entry name" value="Ig-like_fold"/>
</dbReference>
<name>A0ABT8WKJ1_9FLAO</name>
<keyword evidence="4" id="KW-1185">Reference proteome</keyword>
<reference evidence="3" key="1">
    <citation type="submission" date="2023-07" db="EMBL/GenBank/DDBJ databases">
        <title>Two novel species in the genus Flavivirga.</title>
        <authorList>
            <person name="Kwon K."/>
        </authorList>
    </citation>
    <scope>NUCLEOTIDE SEQUENCE</scope>
    <source>
        <strain evidence="3">KACC 14158</strain>
    </source>
</reference>
<dbReference type="Gene3D" id="2.60.40.10">
    <property type="entry name" value="Immunoglobulins"/>
    <property type="match status" value="1"/>
</dbReference>
<sequence length="385" mass="43299">MIKTRFSISALLSQFIMVCFLIGCSKSDDAIPNNNTLVKASFYTNDSEQDLLVGDIVRFNNTVTVNNAIVNYSWDFGDGQTSSQKNPSHTYTEPGDYIVTLTVSIDDSKSSFSKELPILLTSNIINRNTLIEALSELSNKILICAHRGQHEDAPENSLLSISNAINQSLRMVELDVRQTQDGALVLMHDATINRTTNGIGEIDKMTFEALQQFNLFKEDGTLTTQKIPSLKEVLSLARGKIYLDLDIDNKVPYSKVYQLVKQYGMLNQVIFYSSEYSDISGIFKVDSNAYAMPIIRNQEDFSFYYNAFQNLNIVHYTNASFNNELVSTAKQKGWFIFKNAYVNSNESPTTDASGQIKKAIDLEADIIQTDYPTQVKNYLNSQNLN</sequence>
<dbReference type="Pfam" id="PF18911">
    <property type="entry name" value="PKD_4"/>
    <property type="match status" value="1"/>
</dbReference>
<evidence type="ECO:0000313" key="3">
    <source>
        <dbReference type="EMBL" id="MDO5973509.1"/>
    </source>
</evidence>
<dbReference type="InterPro" id="IPR022409">
    <property type="entry name" value="PKD/Chitinase_dom"/>
</dbReference>
<protein>
    <submittedName>
        <fullName evidence="3">Glycerophosphodiester phosphodiesterase family protein</fullName>
    </submittedName>
</protein>
<dbReference type="PANTHER" id="PTHR46320">
    <property type="entry name" value="GLYCEROPHOSPHODIESTER PHOSPHODIESTERASE 1"/>
    <property type="match status" value="1"/>
</dbReference>
<evidence type="ECO:0000313" key="4">
    <source>
        <dbReference type="Proteomes" id="UP001176806"/>
    </source>
</evidence>
<dbReference type="Gene3D" id="3.20.20.190">
    <property type="entry name" value="Phosphatidylinositol (PI) phosphodiesterase"/>
    <property type="match status" value="1"/>
</dbReference>
<dbReference type="CDD" id="cd00146">
    <property type="entry name" value="PKD"/>
    <property type="match status" value="1"/>
</dbReference>
<gene>
    <name evidence="3" type="ORF">Q4Q40_04860</name>
</gene>
<dbReference type="SMART" id="SM00089">
    <property type="entry name" value="PKD"/>
    <property type="match status" value="1"/>
</dbReference>
<dbReference type="InterPro" id="IPR017946">
    <property type="entry name" value="PLC-like_Pdiesterase_TIM-brl"/>
</dbReference>
<dbReference type="CDD" id="cd08566">
    <property type="entry name" value="GDPD_AtGDE_like"/>
    <property type="match status" value="1"/>
</dbReference>
<dbReference type="RefSeq" id="WP_303300603.1">
    <property type="nucleotide sequence ID" value="NZ_BAABDA010000042.1"/>
</dbReference>